<reference evidence="1 2" key="1">
    <citation type="journal article" date="2004" name="Nucleic Acids Res.">
        <title>The genome sequence of Bacillus cereus ATCC 10987 reveals metabolic adaptations and a large plasmid related to Bacillus anthracis pXO1.</title>
        <authorList>
            <person name="Rasko D.A."/>
            <person name="Ravel J."/>
            <person name="Okstad O.A."/>
            <person name="Helgason E."/>
            <person name="Cer R.Z."/>
            <person name="Jiang L."/>
            <person name="Shores K.A."/>
            <person name="Fouts D.E."/>
            <person name="Tourasse N.J."/>
            <person name="Angiuoli S.V."/>
            <person name="Kolonay J."/>
            <person name="Nelson W.C."/>
            <person name="Kolsto A.-B."/>
            <person name="Fraser C.M."/>
            <person name="Read T.D."/>
        </authorList>
    </citation>
    <scope>NUCLEOTIDE SEQUENCE [LARGE SCALE GENOMIC DNA]</scope>
    <source>
        <strain evidence="2">ATCC 10987 / NRS 248</strain>
    </source>
</reference>
<dbReference type="Proteomes" id="UP000002527">
    <property type="component" value="Chromosome"/>
</dbReference>
<dbReference type="AlphaFoldDB" id="Q738G3"/>
<organism evidence="1 2">
    <name type="scientific">Bacillus cereus (strain ATCC 10987 / NRS 248)</name>
    <dbReference type="NCBI Taxonomy" id="222523"/>
    <lineage>
        <taxon>Bacteria</taxon>
        <taxon>Bacillati</taxon>
        <taxon>Bacillota</taxon>
        <taxon>Bacilli</taxon>
        <taxon>Bacillales</taxon>
        <taxon>Bacillaceae</taxon>
        <taxon>Bacillus</taxon>
        <taxon>Bacillus cereus group</taxon>
    </lineage>
</organism>
<evidence type="ECO:0000313" key="2">
    <source>
        <dbReference type="Proteomes" id="UP000002527"/>
    </source>
</evidence>
<protein>
    <submittedName>
        <fullName evidence="1">Uncharacterized protein</fullName>
    </submittedName>
</protein>
<evidence type="ECO:0000313" key="1">
    <source>
        <dbReference type="EMBL" id="AAS41349.1"/>
    </source>
</evidence>
<proteinExistence type="predicted"/>
<accession>Q738G3</accession>
<gene>
    <name evidence="1" type="ordered locus">BCE_2432</name>
</gene>
<sequence>MSFLFFQFVALQNPPFTTTLFNFHHFKFLQSNIITISLYSYTVLVHAALNLSSSFQQDVLDSLVPLCHLLKIFENMLYELLLSLQLEIPTNFRFYFQLKQSVYSSNQFLYADLLYLLCNINRLPCHISYFL</sequence>
<name>Q738G3_BACC1</name>
<dbReference type="EMBL" id="AE017194">
    <property type="protein sequence ID" value="AAS41349.1"/>
    <property type="molecule type" value="Genomic_DNA"/>
</dbReference>
<dbReference type="KEGG" id="bca:BCE_2432"/>
<dbReference type="HOGENOM" id="CLU_1923279_0_0_9"/>